<dbReference type="GO" id="GO:0071513">
    <property type="term" value="C:phosphopantothenoylcysteine decarboxylase complex"/>
    <property type="evidence" value="ECO:0007669"/>
    <property type="project" value="TreeGrafter"/>
</dbReference>
<dbReference type="InterPro" id="IPR036551">
    <property type="entry name" value="Flavin_trans-like"/>
</dbReference>
<keyword evidence="5" id="KW-1185">Reference proteome</keyword>
<dbReference type="PANTHER" id="PTHR14359">
    <property type="entry name" value="HOMO-OLIGOMERIC FLAVIN CONTAINING CYS DECARBOXYLASE FAMILY"/>
    <property type="match status" value="1"/>
</dbReference>
<feature type="domain" description="Flavoprotein" evidence="3">
    <location>
        <begin position="1"/>
        <end position="87"/>
    </location>
</feature>
<comment type="caution">
    <text evidence="4">The sequence shown here is derived from an EMBL/GenBank/DDBJ whole genome shotgun (WGS) entry which is preliminary data.</text>
</comment>
<evidence type="ECO:0000256" key="1">
    <source>
        <dbReference type="ARBA" id="ARBA00022993"/>
    </source>
</evidence>
<protein>
    <submittedName>
        <fullName evidence="4">Phosphopantothenoylcysteine decarboxylase</fullName>
    </submittedName>
</protein>
<evidence type="ECO:0000313" key="5">
    <source>
        <dbReference type="Proteomes" id="UP001174909"/>
    </source>
</evidence>
<dbReference type="EMBL" id="CASHTH010000912">
    <property type="protein sequence ID" value="CAI8008975.1"/>
    <property type="molecule type" value="Genomic_DNA"/>
</dbReference>
<sequence>MAKMANGLCDNLLTCVVRAWDPTKPLLFCPAMNTAMWSHQLTSCHRDKLLGLGYVEIPPVTKMLACGDEGIGAMAAVSDIVQAVLTSLPSSGED</sequence>
<gene>
    <name evidence="4" type="ORF">GBAR_LOCUS6085</name>
</gene>
<proteinExistence type="inferred from homology"/>
<evidence type="ECO:0000256" key="2">
    <source>
        <dbReference type="ARBA" id="ARBA00038350"/>
    </source>
</evidence>
<dbReference type="AlphaFoldDB" id="A0AA35RCJ6"/>
<name>A0AA35RCJ6_GEOBA</name>
<accession>A0AA35RCJ6</accession>
<comment type="similarity">
    <text evidence="2">Belongs to the HFCD (homooligomeric flavin containing Cys decarboxylase) superfamily.</text>
</comment>
<reference evidence="4" key="1">
    <citation type="submission" date="2023-03" db="EMBL/GenBank/DDBJ databases">
        <authorList>
            <person name="Steffen K."/>
            <person name="Cardenas P."/>
        </authorList>
    </citation>
    <scope>NUCLEOTIDE SEQUENCE</scope>
</reference>
<organism evidence="4 5">
    <name type="scientific">Geodia barretti</name>
    <name type="common">Barrett's horny sponge</name>
    <dbReference type="NCBI Taxonomy" id="519541"/>
    <lineage>
        <taxon>Eukaryota</taxon>
        <taxon>Metazoa</taxon>
        <taxon>Porifera</taxon>
        <taxon>Demospongiae</taxon>
        <taxon>Heteroscleromorpha</taxon>
        <taxon>Tetractinellida</taxon>
        <taxon>Astrophorina</taxon>
        <taxon>Geodiidae</taxon>
        <taxon>Geodia</taxon>
    </lineage>
</organism>
<dbReference type="GO" id="GO:0010181">
    <property type="term" value="F:FMN binding"/>
    <property type="evidence" value="ECO:0007669"/>
    <property type="project" value="TreeGrafter"/>
</dbReference>
<dbReference type="PANTHER" id="PTHR14359:SF6">
    <property type="entry name" value="PHOSPHOPANTOTHENOYLCYSTEINE DECARBOXYLASE"/>
    <property type="match status" value="1"/>
</dbReference>
<dbReference type="InterPro" id="IPR003382">
    <property type="entry name" value="Flavoprotein"/>
</dbReference>
<dbReference type="SUPFAM" id="SSF52507">
    <property type="entry name" value="Homo-oligomeric flavin-containing Cys decarboxylases, HFCD"/>
    <property type="match status" value="1"/>
</dbReference>
<evidence type="ECO:0000313" key="4">
    <source>
        <dbReference type="EMBL" id="CAI8008975.1"/>
    </source>
</evidence>
<dbReference type="Gene3D" id="3.40.50.1950">
    <property type="entry name" value="Flavin prenyltransferase-like"/>
    <property type="match status" value="1"/>
</dbReference>
<dbReference type="Proteomes" id="UP001174909">
    <property type="component" value="Unassembled WGS sequence"/>
</dbReference>
<dbReference type="GO" id="GO:0004633">
    <property type="term" value="F:phosphopantothenoylcysteine decarboxylase activity"/>
    <property type="evidence" value="ECO:0007669"/>
    <property type="project" value="TreeGrafter"/>
</dbReference>
<dbReference type="Pfam" id="PF02441">
    <property type="entry name" value="Flavoprotein"/>
    <property type="match status" value="1"/>
</dbReference>
<evidence type="ECO:0000259" key="3">
    <source>
        <dbReference type="Pfam" id="PF02441"/>
    </source>
</evidence>
<dbReference type="GO" id="GO:0015937">
    <property type="term" value="P:coenzyme A biosynthetic process"/>
    <property type="evidence" value="ECO:0007669"/>
    <property type="project" value="UniProtKB-KW"/>
</dbReference>
<keyword evidence="1" id="KW-0173">Coenzyme A biosynthesis</keyword>